<evidence type="ECO:0000256" key="9">
    <source>
        <dbReference type="ARBA" id="ARBA00023004"/>
    </source>
</evidence>
<keyword evidence="12 13" id="KW-0464">Manganese</keyword>
<keyword evidence="7 13" id="KW-0378">Hydrolase</keyword>
<comment type="cofactor">
    <cofactor evidence="1">
        <name>[4Fe-4S] cluster</name>
        <dbReference type="ChEBI" id="CHEBI:49883"/>
    </cofactor>
</comment>
<evidence type="ECO:0000256" key="3">
    <source>
        <dbReference type="ARBA" id="ARBA00012768"/>
    </source>
</evidence>
<keyword evidence="8 13" id="KW-0269">Exonuclease</keyword>
<evidence type="ECO:0000256" key="12">
    <source>
        <dbReference type="ARBA" id="ARBA00023211"/>
    </source>
</evidence>
<evidence type="ECO:0000256" key="2">
    <source>
        <dbReference type="ARBA" id="ARBA00009189"/>
    </source>
</evidence>
<organism evidence="15 16">
    <name type="scientific">Desulfatitalea alkaliphila</name>
    <dbReference type="NCBI Taxonomy" id="2929485"/>
    <lineage>
        <taxon>Bacteria</taxon>
        <taxon>Pseudomonadati</taxon>
        <taxon>Thermodesulfobacteriota</taxon>
        <taxon>Desulfobacteria</taxon>
        <taxon>Desulfobacterales</taxon>
        <taxon>Desulfosarcinaceae</taxon>
        <taxon>Desulfatitalea</taxon>
    </lineage>
</organism>
<comment type="cofactor">
    <cofactor evidence="13">
        <name>Mg(2+)</name>
        <dbReference type="ChEBI" id="CHEBI:18420"/>
    </cofactor>
    <cofactor evidence="13">
        <name>Mn(2+)</name>
        <dbReference type="ChEBI" id="CHEBI:29035"/>
    </cofactor>
    <text evidence="13">Mg(2+) or Mn(2+) required for ssDNA cleavage activity.</text>
</comment>
<evidence type="ECO:0000313" key="15">
    <source>
        <dbReference type="EMBL" id="MCJ8503089.1"/>
    </source>
</evidence>
<accession>A0AA41R5A8</accession>
<dbReference type="AlphaFoldDB" id="A0AA41R5A8"/>
<evidence type="ECO:0000259" key="14">
    <source>
        <dbReference type="Pfam" id="PF01930"/>
    </source>
</evidence>
<name>A0AA41R5A8_9BACT</name>
<dbReference type="RefSeq" id="WP_246914908.1">
    <property type="nucleotide sequence ID" value="NZ_JALJRB010000044.1"/>
</dbReference>
<keyword evidence="16" id="KW-1185">Reference proteome</keyword>
<dbReference type="Proteomes" id="UP001165427">
    <property type="component" value="Unassembled WGS sequence"/>
</dbReference>
<sequence>MFSEASLLPLSALQHLLYCERQCALIHIEQAWVENRYTAEGRLLHDRVDIPRSESRRDIRQAFAVALCSSRLGLVGKADVVEFHRVQTETTSAGSRSWRPFPVEYKRGRPKKRNHDKVQLCAQALCLEEMLSTEVPEGALYYGKIRRRTKVAFDASLRRQTEAAAQRLHALVSGRRTPPAVYSPACDNCSFLESCLPKTLNRRSSVRQYLKEVIDLQ</sequence>
<proteinExistence type="inferred from homology"/>
<evidence type="ECO:0000256" key="6">
    <source>
        <dbReference type="ARBA" id="ARBA00022723"/>
    </source>
</evidence>
<keyword evidence="9 13" id="KW-0408">Iron</keyword>
<reference evidence="15" key="1">
    <citation type="submission" date="2022-04" db="EMBL/GenBank/DDBJ databases">
        <title>Desulfatitalea alkaliphila sp. nov., a novel anaerobic sulfate-reducing bacterium isolated from terrestrial mud volcano, Taman Peninsula, Russia.</title>
        <authorList>
            <person name="Khomyakova M.A."/>
            <person name="Merkel A.Y."/>
            <person name="Slobodkin A.I."/>
        </authorList>
    </citation>
    <scope>NUCLEOTIDE SEQUENCE</scope>
    <source>
        <strain evidence="15">M08but</strain>
    </source>
</reference>
<evidence type="ECO:0000256" key="13">
    <source>
        <dbReference type="RuleBase" id="RU365022"/>
    </source>
</evidence>
<feature type="domain" description="DUF83" evidence="14">
    <location>
        <begin position="11"/>
        <end position="196"/>
    </location>
</feature>
<dbReference type="EC" id="3.1.12.1" evidence="3 13"/>
<evidence type="ECO:0000256" key="11">
    <source>
        <dbReference type="ARBA" id="ARBA00023118"/>
    </source>
</evidence>
<keyword evidence="10 13" id="KW-0411">Iron-sulfur</keyword>
<evidence type="ECO:0000313" key="16">
    <source>
        <dbReference type="Proteomes" id="UP001165427"/>
    </source>
</evidence>
<keyword evidence="6 13" id="KW-0479">Metal-binding</keyword>
<dbReference type="NCBIfam" id="TIGR00372">
    <property type="entry name" value="cas4"/>
    <property type="match status" value="1"/>
</dbReference>
<dbReference type="GO" id="GO:0046872">
    <property type="term" value="F:metal ion binding"/>
    <property type="evidence" value="ECO:0007669"/>
    <property type="project" value="UniProtKB-KW"/>
</dbReference>
<comment type="caution">
    <text evidence="15">The sequence shown here is derived from an EMBL/GenBank/DDBJ whole genome shotgun (WGS) entry which is preliminary data.</text>
</comment>
<evidence type="ECO:0000256" key="1">
    <source>
        <dbReference type="ARBA" id="ARBA00001966"/>
    </source>
</evidence>
<dbReference type="PANTHER" id="PTHR36531">
    <property type="entry name" value="CRISPR-ASSOCIATED EXONUCLEASE CAS4"/>
    <property type="match status" value="1"/>
</dbReference>
<dbReference type="GO" id="GO:0051607">
    <property type="term" value="P:defense response to virus"/>
    <property type="evidence" value="ECO:0007669"/>
    <property type="project" value="UniProtKB-KW"/>
</dbReference>
<dbReference type="InterPro" id="IPR011604">
    <property type="entry name" value="PDDEXK-like_dom_sf"/>
</dbReference>
<dbReference type="InterPro" id="IPR022765">
    <property type="entry name" value="Dna2/Cas4_DUF83"/>
</dbReference>
<evidence type="ECO:0000256" key="5">
    <source>
        <dbReference type="ARBA" id="ARBA00022722"/>
    </source>
</evidence>
<dbReference type="EMBL" id="JALJRB010000044">
    <property type="protein sequence ID" value="MCJ8503089.1"/>
    <property type="molecule type" value="Genomic_DNA"/>
</dbReference>
<evidence type="ECO:0000256" key="8">
    <source>
        <dbReference type="ARBA" id="ARBA00022839"/>
    </source>
</evidence>
<evidence type="ECO:0000256" key="4">
    <source>
        <dbReference type="ARBA" id="ARBA00020049"/>
    </source>
</evidence>
<dbReference type="PANTHER" id="PTHR36531:SF6">
    <property type="entry name" value="DNA REPLICATION ATP-DEPENDENT HELICASE_NUCLEASE DNA2"/>
    <property type="match status" value="1"/>
</dbReference>
<gene>
    <name evidence="15" type="primary">cas4</name>
    <name evidence="15" type="ORF">MRX98_21125</name>
</gene>
<dbReference type="InterPro" id="IPR013343">
    <property type="entry name" value="CRISPR-assoc_prot_Cas4"/>
</dbReference>
<keyword evidence="11 13" id="KW-0051">Antiviral defense</keyword>
<dbReference type="InterPro" id="IPR051827">
    <property type="entry name" value="Cas4_exonuclease"/>
</dbReference>
<evidence type="ECO:0000256" key="10">
    <source>
        <dbReference type="ARBA" id="ARBA00023014"/>
    </source>
</evidence>
<dbReference type="CDD" id="cd09637">
    <property type="entry name" value="Cas4_I-A_I-B_I-C_I-D_II-B"/>
    <property type="match status" value="1"/>
</dbReference>
<dbReference type="Gene3D" id="3.90.320.10">
    <property type="match status" value="1"/>
</dbReference>
<comment type="similarity">
    <text evidence="2 13">Belongs to the CRISPR-associated exonuclease Cas4 family.</text>
</comment>
<comment type="function">
    <text evidence="13">CRISPR (clustered regularly interspaced short palindromic repeat) is an adaptive immune system that provides protection against mobile genetic elements (viruses, transposable elements and conjugative plasmids). CRISPR clusters contain sequences complementary to antecedent mobile elements and target invading nucleic acids. CRISPR clusters are transcribed and processed into CRISPR RNA (crRNA).</text>
</comment>
<dbReference type="Pfam" id="PF01930">
    <property type="entry name" value="Cas_Cas4"/>
    <property type="match status" value="1"/>
</dbReference>
<dbReference type="GO" id="GO:0004527">
    <property type="term" value="F:exonuclease activity"/>
    <property type="evidence" value="ECO:0007669"/>
    <property type="project" value="UniProtKB-KW"/>
</dbReference>
<keyword evidence="5 13" id="KW-0540">Nuclease</keyword>
<comment type="cofactor">
    <cofactor evidence="13">
        <name>iron-sulfur cluster</name>
        <dbReference type="ChEBI" id="CHEBI:30408"/>
    </cofactor>
</comment>
<evidence type="ECO:0000256" key="7">
    <source>
        <dbReference type="ARBA" id="ARBA00022801"/>
    </source>
</evidence>
<dbReference type="GO" id="GO:0051536">
    <property type="term" value="F:iron-sulfur cluster binding"/>
    <property type="evidence" value="ECO:0007669"/>
    <property type="project" value="UniProtKB-KW"/>
</dbReference>
<protein>
    <recommendedName>
        <fullName evidence="4 13">CRISPR-associated exonuclease Cas4</fullName>
        <ecNumber evidence="3 13">3.1.12.1</ecNumber>
    </recommendedName>
</protein>